<evidence type="ECO:0000256" key="2">
    <source>
        <dbReference type="ARBA" id="ARBA00022801"/>
    </source>
</evidence>
<dbReference type="SUPFAM" id="SSF55811">
    <property type="entry name" value="Nudix"/>
    <property type="match status" value="1"/>
</dbReference>
<feature type="domain" description="Nudix hydrolase" evidence="3">
    <location>
        <begin position="46"/>
        <end position="173"/>
    </location>
</feature>
<comment type="caution">
    <text evidence="4">The sequence shown here is derived from an EMBL/GenBank/DDBJ whole genome shotgun (WGS) entry which is preliminary data.</text>
</comment>
<keyword evidence="2" id="KW-0378">Hydrolase</keyword>
<name>A0A2H0RJR9_9BACT</name>
<dbReference type="Pfam" id="PF00293">
    <property type="entry name" value="NUDIX"/>
    <property type="match status" value="1"/>
</dbReference>
<evidence type="ECO:0000313" key="4">
    <source>
        <dbReference type="EMBL" id="PIR46738.1"/>
    </source>
</evidence>
<accession>A0A2H0RJR9</accession>
<dbReference type="Proteomes" id="UP000230833">
    <property type="component" value="Unassembled WGS sequence"/>
</dbReference>
<sequence>MRTFIPKGAKLLPKDAERVFKGVIFDVYQWQQELFDGSSTTFEMLKRPDTVKVIPVKEGKLLVQEQEQPALGFFYDFPGGRHDVEAETELEAVKRELLEETGMRFKTWKLLRVKQPEVKIDWLKYTFIATDFLDQKEQKLDAGEKINNTWIDFKEVNELLKDPEARYLARDIFENLNSLEELLSMPDLYGKN</sequence>
<evidence type="ECO:0000256" key="1">
    <source>
        <dbReference type="ARBA" id="ARBA00001946"/>
    </source>
</evidence>
<evidence type="ECO:0000313" key="5">
    <source>
        <dbReference type="Proteomes" id="UP000230833"/>
    </source>
</evidence>
<dbReference type="PROSITE" id="PS51462">
    <property type="entry name" value="NUDIX"/>
    <property type="match status" value="1"/>
</dbReference>
<dbReference type="PANTHER" id="PTHR43046:SF14">
    <property type="entry name" value="MUTT_NUDIX FAMILY PROTEIN"/>
    <property type="match status" value="1"/>
</dbReference>
<organism evidence="4 5">
    <name type="scientific">Candidatus Vogelbacteria bacterium CG10_big_fil_rev_8_21_14_0_10_45_14</name>
    <dbReference type="NCBI Taxonomy" id="1975042"/>
    <lineage>
        <taxon>Bacteria</taxon>
        <taxon>Candidatus Vogeliibacteriota</taxon>
    </lineage>
</organism>
<reference evidence="4 5" key="1">
    <citation type="submission" date="2017-09" db="EMBL/GenBank/DDBJ databases">
        <title>Depth-based differentiation of microbial function through sediment-hosted aquifers and enrichment of novel symbionts in the deep terrestrial subsurface.</title>
        <authorList>
            <person name="Probst A.J."/>
            <person name="Ladd B."/>
            <person name="Jarett J.K."/>
            <person name="Geller-Mcgrath D.E."/>
            <person name="Sieber C.M."/>
            <person name="Emerson J.B."/>
            <person name="Anantharaman K."/>
            <person name="Thomas B.C."/>
            <person name="Malmstrom R."/>
            <person name="Stieglmeier M."/>
            <person name="Klingl A."/>
            <person name="Woyke T."/>
            <person name="Ryan C.M."/>
            <person name="Banfield J.F."/>
        </authorList>
    </citation>
    <scope>NUCLEOTIDE SEQUENCE [LARGE SCALE GENOMIC DNA]</scope>
    <source>
        <strain evidence="4">CG10_big_fil_rev_8_21_14_0_10_45_14</strain>
    </source>
</reference>
<dbReference type="Gene3D" id="3.90.79.10">
    <property type="entry name" value="Nucleoside Triphosphate Pyrophosphohydrolase"/>
    <property type="match status" value="1"/>
</dbReference>
<dbReference type="AlphaFoldDB" id="A0A2H0RJR9"/>
<dbReference type="PANTHER" id="PTHR43046">
    <property type="entry name" value="GDP-MANNOSE MANNOSYL HYDROLASE"/>
    <property type="match status" value="1"/>
</dbReference>
<gene>
    <name evidence="4" type="ORF">COV07_02635</name>
</gene>
<evidence type="ECO:0000259" key="3">
    <source>
        <dbReference type="PROSITE" id="PS51462"/>
    </source>
</evidence>
<proteinExistence type="predicted"/>
<comment type="cofactor">
    <cofactor evidence="1">
        <name>Mg(2+)</name>
        <dbReference type="ChEBI" id="CHEBI:18420"/>
    </cofactor>
</comment>
<dbReference type="InterPro" id="IPR015797">
    <property type="entry name" value="NUDIX_hydrolase-like_dom_sf"/>
</dbReference>
<protein>
    <recommendedName>
        <fullName evidence="3">Nudix hydrolase domain-containing protein</fullName>
    </recommendedName>
</protein>
<dbReference type="GO" id="GO:0016787">
    <property type="term" value="F:hydrolase activity"/>
    <property type="evidence" value="ECO:0007669"/>
    <property type="project" value="UniProtKB-KW"/>
</dbReference>
<dbReference type="InterPro" id="IPR000086">
    <property type="entry name" value="NUDIX_hydrolase_dom"/>
</dbReference>
<dbReference type="EMBL" id="PCYL01000029">
    <property type="protein sequence ID" value="PIR46738.1"/>
    <property type="molecule type" value="Genomic_DNA"/>
</dbReference>